<dbReference type="PROSITE" id="PS50222">
    <property type="entry name" value="EF_HAND_2"/>
    <property type="match status" value="1"/>
</dbReference>
<dbReference type="Gene3D" id="2.160.20.80">
    <property type="entry name" value="E3 ubiquitin-protein ligase SopA"/>
    <property type="match status" value="1"/>
</dbReference>
<organism evidence="2">
    <name type="scientific">marine metagenome</name>
    <dbReference type="NCBI Taxonomy" id="408172"/>
    <lineage>
        <taxon>unclassified sequences</taxon>
        <taxon>metagenomes</taxon>
        <taxon>ecological metagenomes</taxon>
    </lineage>
</organism>
<accession>A0A382QLV3</accession>
<evidence type="ECO:0000313" key="2">
    <source>
        <dbReference type="EMBL" id="SVC86483.1"/>
    </source>
</evidence>
<dbReference type="InterPro" id="IPR002048">
    <property type="entry name" value="EF_hand_dom"/>
</dbReference>
<reference evidence="2" key="1">
    <citation type="submission" date="2018-05" db="EMBL/GenBank/DDBJ databases">
        <authorList>
            <person name="Lanie J.A."/>
            <person name="Ng W.-L."/>
            <person name="Kazmierczak K.M."/>
            <person name="Andrzejewski T.M."/>
            <person name="Davidsen T.M."/>
            <person name="Wayne K.J."/>
            <person name="Tettelin H."/>
            <person name="Glass J.I."/>
            <person name="Rusch D."/>
            <person name="Podicherti R."/>
            <person name="Tsui H.-C.T."/>
            <person name="Winkler M.E."/>
        </authorList>
    </citation>
    <scope>NUCLEOTIDE SEQUENCE</scope>
</reference>
<dbReference type="EMBL" id="UINC01115445">
    <property type="protein sequence ID" value="SVC86483.1"/>
    <property type="molecule type" value="Genomic_DNA"/>
</dbReference>
<dbReference type="InterPro" id="IPR001646">
    <property type="entry name" value="5peptide_repeat"/>
</dbReference>
<dbReference type="AlphaFoldDB" id="A0A382QLV3"/>
<protein>
    <recommendedName>
        <fullName evidence="1">EF-hand domain-containing protein</fullName>
    </recommendedName>
</protein>
<dbReference type="GO" id="GO:0005509">
    <property type="term" value="F:calcium ion binding"/>
    <property type="evidence" value="ECO:0007669"/>
    <property type="project" value="InterPro"/>
</dbReference>
<dbReference type="PROSITE" id="PS00018">
    <property type="entry name" value="EF_HAND_1"/>
    <property type="match status" value="1"/>
</dbReference>
<dbReference type="Pfam" id="PF00805">
    <property type="entry name" value="Pentapeptide"/>
    <property type="match status" value="1"/>
</dbReference>
<dbReference type="SUPFAM" id="SSF141571">
    <property type="entry name" value="Pentapeptide repeat-like"/>
    <property type="match status" value="1"/>
</dbReference>
<name>A0A382QLV3_9ZZZZ</name>
<proteinExistence type="predicted"/>
<feature type="domain" description="EF-hand" evidence="1">
    <location>
        <begin position="271"/>
        <end position="295"/>
    </location>
</feature>
<dbReference type="InterPro" id="IPR018247">
    <property type="entry name" value="EF_Hand_1_Ca_BS"/>
</dbReference>
<gene>
    <name evidence="2" type="ORF">METZ01_LOCUS339337</name>
</gene>
<evidence type="ECO:0000259" key="1">
    <source>
        <dbReference type="PROSITE" id="PS50222"/>
    </source>
</evidence>
<sequence>MFFNFAFGQYDRCNTGETGSIEGCDFSNGKNAEALHYFFNTIDSGNINENNARNANFSGINFLEDTYISEFNTTDFTGSDFSGTNLPYIGGNNNFTDADFSGAIFYGDDEGGGIYSNATFDGATIKGDFRDATITNATFASTNFYGARNFNNCNMQGSTFRDLRGDGFRFEYSFLENITIEDSREVEITIIGHPDPDEPINMHEAKLINANIQFPKHGIFDGIVSSDLVEKECCLQEPWVIRNGVLLNTLWDVENPADSTGMYSSFNGHDFYSVDSDGDGCISWGEFHIFLNSVR</sequence>